<gene>
    <name evidence="1" type="ORF">FG381_12000</name>
</gene>
<evidence type="ECO:0000313" key="2">
    <source>
        <dbReference type="Proteomes" id="UP000308889"/>
    </source>
</evidence>
<organism evidence="1 2">
    <name type="scientific">Sutterella faecalis</name>
    <dbReference type="NCBI Taxonomy" id="2584944"/>
    <lineage>
        <taxon>Bacteria</taxon>
        <taxon>Pseudomonadati</taxon>
        <taxon>Pseudomonadota</taxon>
        <taxon>Betaproteobacteria</taxon>
        <taxon>Burkholderiales</taxon>
        <taxon>Sutterellaceae</taxon>
        <taxon>Sutterella</taxon>
    </lineage>
</organism>
<name>A0ABX5VHG2_9BURK</name>
<dbReference type="EMBL" id="CP040882">
    <property type="protein sequence ID" value="QDA55596.1"/>
    <property type="molecule type" value="Genomic_DNA"/>
</dbReference>
<accession>A0ABX5VHG2</accession>
<dbReference type="RefSeq" id="WP_139689004.1">
    <property type="nucleotide sequence ID" value="NZ_CP040882.1"/>
</dbReference>
<protein>
    <submittedName>
        <fullName evidence="1">Uncharacterized protein</fullName>
    </submittedName>
</protein>
<sequence>MAQTYDIQVDQGVDTERTFNCVDGYGNAMDFSGYSARMQVRRSTYQKEPIDELTVENGRLFFEGARLTAIFPSDVTSRYPPGRSRYDIELVSTTGRVLRLLRGYFDVIPEVTR</sequence>
<proteinExistence type="predicted"/>
<evidence type="ECO:0000313" key="1">
    <source>
        <dbReference type="EMBL" id="QDA55596.1"/>
    </source>
</evidence>
<reference evidence="2" key="1">
    <citation type="submission" date="2019-06" db="EMBL/GenBank/DDBJ databases">
        <authorList>
            <person name="Oh B.S."/>
        </authorList>
    </citation>
    <scope>NUCLEOTIDE SEQUENCE [LARGE SCALE GENOMIC DNA]</scope>
    <source>
        <strain evidence="2">KGMB03119</strain>
    </source>
</reference>
<keyword evidence="2" id="KW-1185">Reference proteome</keyword>
<dbReference type="Proteomes" id="UP000308889">
    <property type="component" value="Chromosome"/>
</dbReference>